<accession>A0A7J6FNP8</accession>
<sequence>MNPPYESTENKNEDPNNEPSNNLMMMSTMPAQTNQVEINLYEEKSSEKKRHERQRLLHLYCDCFLNGNYCGNFCTCETCKNKIETHNEVEGALKKFKARNPHTFDSKMENGCFEGCNCANCENTFGKKSSPTMVEGDSTPTPTPTPTRTTSSGSLIYEMENGLIGVNYPNRPAPGPTTYNSILSNQNLKDKNSN</sequence>
<evidence type="ECO:0000256" key="1">
    <source>
        <dbReference type="ARBA" id="ARBA00004123"/>
    </source>
</evidence>
<comment type="similarity">
    <text evidence="2">Belongs to the lin-54 family.</text>
</comment>
<evidence type="ECO:0000313" key="6">
    <source>
        <dbReference type="EMBL" id="KAF4372341.1"/>
    </source>
</evidence>
<organism evidence="6 7">
    <name type="scientific">Cannabis sativa</name>
    <name type="common">Hemp</name>
    <name type="synonym">Marijuana</name>
    <dbReference type="NCBI Taxonomy" id="3483"/>
    <lineage>
        <taxon>Eukaryota</taxon>
        <taxon>Viridiplantae</taxon>
        <taxon>Streptophyta</taxon>
        <taxon>Embryophyta</taxon>
        <taxon>Tracheophyta</taxon>
        <taxon>Spermatophyta</taxon>
        <taxon>Magnoliopsida</taxon>
        <taxon>eudicotyledons</taxon>
        <taxon>Gunneridae</taxon>
        <taxon>Pentapetalae</taxon>
        <taxon>rosids</taxon>
        <taxon>fabids</taxon>
        <taxon>Rosales</taxon>
        <taxon>Cannabaceae</taxon>
        <taxon>Cannabis</taxon>
    </lineage>
</organism>
<name>A0A7J6FNP8_CANSA</name>
<dbReference type="GO" id="GO:0006355">
    <property type="term" value="P:regulation of DNA-templated transcription"/>
    <property type="evidence" value="ECO:0007669"/>
    <property type="project" value="TreeGrafter"/>
</dbReference>
<dbReference type="PROSITE" id="PS51634">
    <property type="entry name" value="CRC"/>
    <property type="match status" value="1"/>
</dbReference>
<protein>
    <recommendedName>
        <fullName evidence="5">CRC domain-containing protein</fullName>
    </recommendedName>
</protein>
<dbReference type="EMBL" id="JAATIP010000105">
    <property type="protein sequence ID" value="KAF4372341.1"/>
    <property type="molecule type" value="Genomic_DNA"/>
</dbReference>
<feature type="region of interest" description="Disordered" evidence="4">
    <location>
        <begin position="129"/>
        <end position="152"/>
    </location>
</feature>
<dbReference type="PANTHER" id="PTHR12446">
    <property type="entry name" value="TESMIN/TSO1-RELATED"/>
    <property type="match status" value="1"/>
</dbReference>
<evidence type="ECO:0000256" key="3">
    <source>
        <dbReference type="ARBA" id="ARBA00023242"/>
    </source>
</evidence>
<feature type="domain" description="CRC" evidence="5">
    <location>
        <begin position="45"/>
        <end position="118"/>
    </location>
</feature>
<feature type="compositionally biased region" description="Polar residues" evidence="4">
    <location>
        <begin position="177"/>
        <end position="187"/>
    </location>
</feature>
<comment type="subcellular location">
    <subcellularLocation>
        <location evidence="1">Nucleus</location>
    </subcellularLocation>
</comment>
<dbReference type="AlphaFoldDB" id="A0A7J6FNP8"/>
<dbReference type="Pfam" id="PF03638">
    <property type="entry name" value="TCR"/>
    <property type="match status" value="1"/>
</dbReference>
<dbReference type="Proteomes" id="UP000525078">
    <property type="component" value="Unassembled WGS sequence"/>
</dbReference>
<evidence type="ECO:0000256" key="4">
    <source>
        <dbReference type="SAM" id="MobiDB-lite"/>
    </source>
</evidence>
<dbReference type="InterPro" id="IPR033467">
    <property type="entry name" value="Tesmin/TSO1-like_CXC"/>
</dbReference>
<comment type="caution">
    <text evidence="6">The sequence shown here is derived from an EMBL/GenBank/DDBJ whole genome shotgun (WGS) entry which is preliminary data.</text>
</comment>
<dbReference type="InterPro" id="IPR028307">
    <property type="entry name" value="Lin-54_fam"/>
</dbReference>
<feature type="region of interest" description="Disordered" evidence="4">
    <location>
        <begin position="169"/>
        <end position="194"/>
    </location>
</feature>
<keyword evidence="3" id="KW-0539">Nucleus</keyword>
<gene>
    <name evidence="6" type="ORF">F8388_027014</name>
</gene>
<evidence type="ECO:0000259" key="5">
    <source>
        <dbReference type="PROSITE" id="PS51634"/>
    </source>
</evidence>
<dbReference type="SMART" id="SM01114">
    <property type="entry name" value="CXC"/>
    <property type="match status" value="1"/>
</dbReference>
<reference evidence="6 7" key="1">
    <citation type="journal article" date="2020" name="bioRxiv">
        <title>Sequence and annotation of 42 cannabis genomes reveals extensive copy number variation in cannabinoid synthesis and pathogen resistance genes.</title>
        <authorList>
            <person name="Mckernan K.J."/>
            <person name="Helbert Y."/>
            <person name="Kane L.T."/>
            <person name="Ebling H."/>
            <person name="Zhang L."/>
            <person name="Liu B."/>
            <person name="Eaton Z."/>
            <person name="Mclaughlin S."/>
            <person name="Kingan S."/>
            <person name="Baybayan P."/>
            <person name="Concepcion G."/>
            <person name="Jordan M."/>
            <person name="Riva A."/>
            <person name="Barbazuk W."/>
            <person name="Harkins T."/>
        </authorList>
    </citation>
    <scope>NUCLEOTIDE SEQUENCE [LARGE SCALE GENOMIC DNA]</scope>
    <source>
        <strain evidence="7">cv. Jamaican Lion 4</strain>
        <tissue evidence="6">Leaf</tissue>
    </source>
</reference>
<dbReference type="InterPro" id="IPR005172">
    <property type="entry name" value="CRC"/>
</dbReference>
<evidence type="ECO:0000313" key="7">
    <source>
        <dbReference type="Proteomes" id="UP000525078"/>
    </source>
</evidence>
<dbReference type="GO" id="GO:0005634">
    <property type="term" value="C:nucleus"/>
    <property type="evidence" value="ECO:0007669"/>
    <property type="project" value="UniProtKB-SubCell"/>
</dbReference>
<proteinExistence type="inferred from homology"/>
<feature type="region of interest" description="Disordered" evidence="4">
    <location>
        <begin position="1"/>
        <end position="24"/>
    </location>
</feature>
<dbReference type="PANTHER" id="PTHR12446:SF34">
    <property type="entry name" value="PROTEIN LIN-54 HOMOLOG"/>
    <property type="match status" value="1"/>
</dbReference>
<evidence type="ECO:0000256" key="2">
    <source>
        <dbReference type="ARBA" id="ARBA00007267"/>
    </source>
</evidence>